<evidence type="ECO:0000313" key="2">
    <source>
        <dbReference type="Proteomes" id="UP000642748"/>
    </source>
</evidence>
<dbReference type="AlphaFoldDB" id="A0A8J3VWY2"/>
<accession>A0A8J3VWY2</accession>
<keyword evidence="2" id="KW-1185">Reference proteome</keyword>
<gene>
    <name evidence="1" type="ORF">Raf01_95260</name>
</gene>
<protein>
    <submittedName>
        <fullName evidence="1">Uncharacterized protein</fullName>
    </submittedName>
</protein>
<dbReference type="EMBL" id="BONZ01000125">
    <property type="protein sequence ID" value="GIH21354.1"/>
    <property type="molecule type" value="Genomic_DNA"/>
</dbReference>
<sequence length="86" mass="9009">MRRSDAGVPVVLGSRSLRRPSAELFEQSDHHGLGSADVAEPIAALVLRQLSDKFDAVGAQTGNDVLDAVDGEAPYPGATLTLKQPV</sequence>
<reference evidence="1" key="1">
    <citation type="submission" date="2021-01" db="EMBL/GenBank/DDBJ databases">
        <title>Whole genome shotgun sequence of Rugosimonospora africana NBRC 104875.</title>
        <authorList>
            <person name="Komaki H."/>
            <person name="Tamura T."/>
        </authorList>
    </citation>
    <scope>NUCLEOTIDE SEQUENCE</scope>
    <source>
        <strain evidence="1">NBRC 104875</strain>
    </source>
</reference>
<evidence type="ECO:0000313" key="1">
    <source>
        <dbReference type="EMBL" id="GIH21354.1"/>
    </source>
</evidence>
<organism evidence="1 2">
    <name type="scientific">Rugosimonospora africana</name>
    <dbReference type="NCBI Taxonomy" id="556532"/>
    <lineage>
        <taxon>Bacteria</taxon>
        <taxon>Bacillati</taxon>
        <taxon>Actinomycetota</taxon>
        <taxon>Actinomycetes</taxon>
        <taxon>Micromonosporales</taxon>
        <taxon>Micromonosporaceae</taxon>
        <taxon>Rugosimonospora</taxon>
    </lineage>
</organism>
<name>A0A8J3VWY2_9ACTN</name>
<proteinExistence type="predicted"/>
<dbReference type="Proteomes" id="UP000642748">
    <property type="component" value="Unassembled WGS sequence"/>
</dbReference>
<comment type="caution">
    <text evidence="1">The sequence shown here is derived from an EMBL/GenBank/DDBJ whole genome shotgun (WGS) entry which is preliminary data.</text>
</comment>